<dbReference type="GO" id="GO:0008168">
    <property type="term" value="F:methyltransferase activity"/>
    <property type="evidence" value="ECO:0007669"/>
    <property type="project" value="UniProtKB-KW"/>
</dbReference>
<evidence type="ECO:0000313" key="3">
    <source>
        <dbReference type="Proteomes" id="UP000306145"/>
    </source>
</evidence>
<keyword evidence="3" id="KW-1185">Reference proteome</keyword>
<feature type="domain" description="Methyltransferase" evidence="1">
    <location>
        <begin position="69"/>
        <end position="155"/>
    </location>
</feature>
<dbReference type="SUPFAM" id="SSF53335">
    <property type="entry name" value="S-adenosyl-L-methionine-dependent methyltransferases"/>
    <property type="match status" value="1"/>
</dbReference>
<organism evidence="2 3">
    <name type="scientific">Micromonospora orduensis</name>
    <dbReference type="NCBI Taxonomy" id="1420891"/>
    <lineage>
        <taxon>Bacteria</taxon>
        <taxon>Bacillati</taxon>
        <taxon>Actinomycetota</taxon>
        <taxon>Actinomycetes</taxon>
        <taxon>Micromonosporales</taxon>
        <taxon>Micromonosporaceae</taxon>
        <taxon>Micromonospora</taxon>
    </lineage>
</organism>
<dbReference type="RefSeq" id="WP_139584767.1">
    <property type="nucleotide sequence ID" value="NZ_VDFY01000150.1"/>
</dbReference>
<gene>
    <name evidence="2" type="ORF">FHG89_13745</name>
</gene>
<evidence type="ECO:0000313" key="2">
    <source>
        <dbReference type="EMBL" id="TNH28988.1"/>
    </source>
</evidence>
<keyword evidence="2" id="KW-0808">Transferase</keyword>
<dbReference type="CDD" id="cd02440">
    <property type="entry name" value="AdoMet_MTases"/>
    <property type="match status" value="1"/>
</dbReference>
<name>A0A5C4QTK9_9ACTN</name>
<accession>A0A5C4QTK9</accession>
<dbReference type="Gene3D" id="3.40.50.150">
    <property type="entry name" value="Vaccinia Virus protein VP39"/>
    <property type="match status" value="1"/>
</dbReference>
<keyword evidence="2" id="KW-0489">Methyltransferase</keyword>
<protein>
    <submittedName>
        <fullName evidence="2">Class I SAM-dependent methyltransferase</fullName>
    </submittedName>
</protein>
<sequence>MATRVVVVPEPTESAGADGFAAVLADRAADGRWLVYGDGVRRPLPVGRWHGDAEPAVAALVGRCAGPTLDLGCGPGRLTVALTRAGRTAVGVDVSATAVRLTRARGAVALHRDLFDPLPGEGRWAHAVLIDGNIGIGGDPVALLRRCRELLASGGTVLVELEPPGAGLWQGQARVAAAHGTGRLLLGPAFRWARLDVHAVHRVAGAAGLAVRQVFRWGRRWFGELTPGR</sequence>
<proteinExistence type="predicted"/>
<reference evidence="2 3" key="1">
    <citation type="submission" date="2019-06" db="EMBL/GenBank/DDBJ databases">
        <title>Micromonospora ordensis sp. nov., isolated from deep marine sediment.</title>
        <authorList>
            <person name="Veyisoglu A."/>
            <person name="Carro L."/>
            <person name="Klenk H.-P."/>
            <person name="Sahin N."/>
        </authorList>
    </citation>
    <scope>NUCLEOTIDE SEQUENCE [LARGE SCALE GENOMIC DNA]</scope>
    <source>
        <strain evidence="2 3">S2509</strain>
    </source>
</reference>
<dbReference type="Proteomes" id="UP000306145">
    <property type="component" value="Unassembled WGS sequence"/>
</dbReference>
<dbReference type="EMBL" id="VDFY01000150">
    <property type="protein sequence ID" value="TNH28988.1"/>
    <property type="molecule type" value="Genomic_DNA"/>
</dbReference>
<dbReference type="InterPro" id="IPR041698">
    <property type="entry name" value="Methyltransf_25"/>
</dbReference>
<dbReference type="GO" id="GO:0032259">
    <property type="term" value="P:methylation"/>
    <property type="evidence" value="ECO:0007669"/>
    <property type="project" value="UniProtKB-KW"/>
</dbReference>
<dbReference type="Pfam" id="PF13649">
    <property type="entry name" value="Methyltransf_25"/>
    <property type="match status" value="1"/>
</dbReference>
<evidence type="ECO:0000259" key="1">
    <source>
        <dbReference type="Pfam" id="PF13649"/>
    </source>
</evidence>
<comment type="caution">
    <text evidence="2">The sequence shown here is derived from an EMBL/GenBank/DDBJ whole genome shotgun (WGS) entry which is preliminary data.</text>
</comment>
<dbReference type="InterPro" id="IPR029063">
    <property type="entry name" value="SAM-dependent_MTases_sf"/>
</dbReference>
<dbReference type="AlphaFoldDB" id="A0A5C4QTK9"/>
<dbReference type="OrthoDB" id="4484556at2"/>